<evidence type="ECO:0000256" key="6">
    <source>
        <dbReference type="ARBA" id="ARBA00022840"/>
    </source>
</evidence>
<keyword evidence="4 11" id="KW-0378">Hydrolase</keyword>
<dbReference type="GO" id="GO:0003723">
    <property type="term" value="F:RNA binding"/>
    <property type="evidence" value="ECO:0007669"/>
    <property type="project" value="TreeGrafter"/>
</dbReference>
<dbReference type="CDD" id="cd12252">
    <property type="entry name" value="RRM_DbpA"/>
    <property type="match status" value="1"/>
</dbReference>
<evidence type="ECO:0000256" key="5">
    <source>
        <dbReference type="ARBA" id="ARBA00022806"/>
    </source>
</evidence>
<dbReference type="InterPro" id="IPR005580">
    <property type="entry name" value="DbpA/CsdA_RNA-bd_dom"/>
</dbReference>
<evidence type="ECO:0000259" key="14">
    <source>
        <dbReference type="PROSITE" id="PS51195"/>
    </source>
</evidence>
<dbReference type="PANTHER" id="PTHR47963:SF8">
    <property type="entry name" value="ATP-DEPENDENT RNA HELICASE DEAD"/>
    <property type="match status" value="1"/>
</dbReference>
<dbReference type="EC" id="3.6.4.13" evidence="1"/>
<dbReference type="GO" id="GO:0009266">
    <property type="term" value="P:response to temperature stimulus"/>
    <property type="evidence" value="ECO:0007669"/>
    <property type="project" value="UniProtKB-ARBA"/>
</dbReference>
<dbReference type="InterPro" id="IPR012677">
    <property type="entry name" value="Nucleotide-bd_a/b_plait_sf"/>
</dbReference>
<evidence type="ECO:0000256" key="2">
    <source>
        <dbReference type="ARBA" id="ARBA00022490"/>
    </source>
</evidence>
<dbReference type="InterPro" id="IPR014014">
    <property type="entry name" value="RNA_helicase_DEAD_Q_motif"/>
</dbReference>
<feature type="domain" description="Helicase C-terminal" evidence="13">
    <location>
        <begin position="234"/>
        <end position="379"/>
    </location>
</feature>
<dbReference type="SMART" id="SM00487">
    <property type="entry name" value="DEXDc"/>
    <property type="match status" value="1"/>
</dbReference>
<dbReference type="InterPro" id="IPR027417">
    <property type="entry name" value="P-loop_NTPase"/>
</dbReference>
<dbReference type="Gene3D" id="3.30.70.330">
    <property type="match status" value="1"/>
</dbReference>
<reference evidence="15" key="1">
    <citation type="journal article" date="2020" name="mSystems">
        <title>Genome- and Community-Level Interaction Insights into Carbon Utilization and Element Cycling Functions of Hydrothermarchaeota in Hydrothermal Sediment.</title>
        <authorList>
            <person name="Zhou Z."/>
            <person name="Liu Y."/>
            <person name="Xu W."/>
            <person name="Pan J."/>
            <person name="Luo Z.H."/>
            <person name="Li M."/>
        </authorList>
    </citation>
    <scope>NUCLEOTIDE SEQUENCE [LARGE SCALE GENOMIC DNA]</scope>
    <source>
        <strain evidence="15">HyVt-577</strain>
    </source>
</reference>
<name>A0A7V4U1T6_CALAY</name>
<dbReference type="Pfam" id="PF00270">
    <property type="entry name" value="DEAD"/>
    <property type="match status" value="1"/>
</dbReference>
<evidence type="ECO:0000256" key="7">
    <source>
        <dbReference type="ARBA" id="ARBA00038437"/>
    </source>
</evidence>
<proteinExistence type="inferred from homology"/>
<organism evidence="15">
    <name type="scientific">Caldithrix abyssi</name>
    <dbReference type="NCBI Taxonomy" id="187145"/>
    <lineage>
        <taxon>Bacteria</taxon>
        <taxon>Pseudomonadati</taxon>
        <taxon>Calditrichota</taxon>
        <taxon>Calditrichia</taxon>
        <taxon>Calditrichales</taxon>
        <taxon>Calditrichaceae</taxon>
        <taxon>Caldithrix</taxon>
    </lineage>
</organism>
<evidence type="ECO:0000256" key="8">
    <source>
        <dbReference type="ARBA" id="ARBA00047984"/>
    </source>
</evidence>
<dbReference type="PROSITE" id="PS51195">
    <property type="entry name" value="Q_MOTIF"/>
    <property type="match status" value="1"/>
</dbReference>
<protein>
    <recommendedName>
        <fullName evidence="9">DEAD-box ATP-dependent RNA helicase RhpA</fullName>
        <ecNumber evidence="1">3.6.4.13</ecNumber>
    </recommendedName>
</protein>
<feature type="domain" description="DEAD-box RNA helicase Q" evidence="14">
    <location>
        <begin position="5"/>
        <end position="33"/>
    </location>
</feature>
<evidence type="ECO:0000313" key="15">
    <source>
        <dbReference type="EMBL" id="HGY56501.1"/>
    </source>
</evidence>
<comment type="catalytic activity">
    <reaction evidence="8">
        <text>ATP + H2O = ADP + phosphate + H(+)</text>
        <dbReference type="Rhea" id="RHEA:13065"/>
        <dbReference type="ChEBI" id="CHEBI:15377"/>
        <dbReference type="ChEBI" id="CHEBI:15378"/>
        <dbReference type="ChEBI" id="CHEBI:30616"/>
        <dbReference type="ChEBI" id="CHEBI:43474"/>
        <dbReference type="ChEBI" id="CHEBI:456216"/>
        <dbReference type="EC" id="3.6.4.13"/>
    </reaction>
</comment>
<accession>A0A7V4U1T6</accession>
<keyword evidence="3 11" id="KW-0547">Nucleotide-binding</keyword>
<dbReference type="EMBL" id="DRQG01000114">
    <property type="protein sequence ID" value="HGY56501.1"/>
    <property type="molecule type" value="Genomic_DNA"/>
</dbReference>
<comment type="caution">
    <text evidence="15">The sequence shown here is derived from an EMBL/GenBank/DDBJ whole genome shotgun (WGS) entry which is preliminary data.</text>
</comment>
<dbReference type="Pfam" id="PF03880">
    <property type="entry name" value="DbpA"/>
    <property type="match status" value="1"/>
</dbReference>
<dbReference type="GO" id="GO:0003724">
    <property type="term" value="F:RNA helicase activity"/>
    <property type="evidence" value="ECO:0007669"/>
    <property type="project" value="UniProtKB-EC"/>
</dbReference>
<dbReference type="Gene3D" id="3.40.50.300">
    <property type="entry name" value="P-loop containing nucleotide triphosphate hydrolases"/>
    <property type="match status" value="2"/>
</dbReference>
<dbReference type="GO" id="GO:0016787">
    <property type="term" value="F:hydrolase activity"/>
    <property type="evidence" value="ECO:0007669"/>
    <property type="project" value="UniProtKB-KW"/>
</dbReference>
<evidence type="ECO:0000256" key="10">
    <source>
        <dbReference type="PROSITE-ProRule" id="PRU00552"/>
    </source>
</evidence>
<dbReference type="InterPro" id="IPR050547">
    <property type="entry name" value="DEAD_box_RNA_helicases"/>
</dbReference>
<dbReference type="Pfam" id="PF00271">
    <property type="entry name" value="Helicase_C"/>
    <property type="match status" value="1"/>
</dbReference>
<sequence length="527" mass="59917">MKNMKTFNKLGLSAHLLQAIDSKGYENPTPIQALTIPLMLKNETNIIAQAQTGTGKTAAFGLPLIDMIDSEWNAVQALILTPTRELAIQVSEEINSLKGAKRIKTIPVYGGQSIDQQLRQLKKGVHIVVGTPGRIIDHLKRKTLKLQNMNYLVIDEADEMLNMGFIDDMEEIMRHTNSEKRTLLFSATMPRKIKELARKYMDNYTTLKVEKERLTTSLTNQIYFEVKASDKFESLCRIIDMEEPFYGLVFCRTKNDVDALVAGLTERGYDGQPIHGDISQAQRERTLDKFKKRKINILVATDVAARGIDVNNLSHVINYALPQDPESYVHRIGRTGRAGNKGTAITFITPGEYKQLMFIQRFVKTDIKKAQIPTIKDIIQAKKKKIHQELQTIMEKEITPDYYKWADKLMENTDPEELVAALLKYSFDEDVNPNAYKEIKEISHSTPRFDNQSKSRLFVALGRKNRLNSRKLIDLIRDKVAIKSGQISDIQVKDSFSFITVPSHKAEKIISGFKGKGRKPLITHARP</sequence>
<dbReference type="InterPro" id="IPR001650">
    <property type="entry name" value="Helicase_C-like"/>
</dbReference>
<keyword evidence="5 11" id="KW-0347">Helicase</keyword>
<dbReference type="PROSITE" id="PS51194">
    <property type="entry name" value="HELICASE_CTER"/>
    <property type="match status" value="1"/>
</dbReference>
<evidence type="ECO:0000256" key="1">
    <source>
        <dbReference type="ARBA" id="ARBA00012552"/>
    </source>
</evidence>
<evidence type="ECO:0000259" key="13">
    <source>
        <dbReference type="PROSITE" id="PS51194"/>
    </source>
</evidence>
<dbReference type="CDD" id="cd18787">
    <property type="entry name" value="SF2_C_DEAD"/>
    <property type="match status" value="1"/>
</dbReference>
<feature type="domain" description="Helicase ATP-binding" evidence="12">
    <location>
        <begin position="37"/>
        <end position="207"/>
    </location>
</feature>
<dbReference type="PROSITE" id="PS51192">
    <property type="entry name" value="HELICASE_ATP_BIND_1"/>
    <property type="match status" value="1"/>
</dbReference>
<evidence type="ECO:0000256" key="4">
    <source>
        <dbReference type="ARBA" id="ARBA00022801"/>
    </source>
</evidence>
<dbReference type="GO" id="GO:0042255">
    <property type="term" value="P:ribosome assembly"/>
    <property type="evidence" value="ECO:0007669"/>
    <property type="project" value="UniProtKB-ARBA"/>
</dbReference>
<comment type="similarity">
    <text evidence="7 11">Belongs to the DEAD box helicase family.</text>
</comment>
<dbReference type="SMART" id="SM00490">
    <property type="entry name" value="HELICc"/>
    <property type="match status" value="1"/>
</dbReference>
<dbReference type="PANTHER" id="PTHR47963">
    <property type="entry name" value="DEAD-BOX ATP-DEPENDENT RNA HELICASE 47, MITOCHONDRIAL"/>
    <property type="match status" value="1"/>
</dbReference>
<keyword evidence="6 11" id="KW-0067">ATP-binding</keyword>
<dbReference type="InterPro" id="IPR044742">
    <property type="entry name" value="DEAD/DEAH_RhlB"/>
</dbReference>
<dbReference type="InterPro" id="IPR000629">
    <property type="entry name" value="RNA-helicase_DEAD-box_CS"/>
</dbReference>
<dbReference type="GO" id="GO:0005524">
    <property type="term" value="F:ATP binding"/>
    <property type="evidence" value="ECO:0007669"/>
    <property type="project" value="UniProtKB-KW"/>
</dbReference>
<gene>
    <name evidence="15" type="ORF">ENK44_12400</name>
</gene>
<dbReference type="CDD" id="cd00268">
    <property type="entry name" value="DEADc"/>
    <property type="match status" value="1"/>
</dbReference>
<evidence type="ECO:0000259" key="12">
    <source>
        <dbReference type="PROSITE" id="PS51192"/>
    </source>
</evidence>
<dbReference type="PROSITE" id="PS00039">
    <property type="entry name" value="DEAD_ATP_HELICASE"/>
    <property type="match status" value="1"/>
</dbReference>
<keyword evidence="2" id="KW-0963">Cytoplasm</keyword>
<evidence type="ECO:0000256" key="9">
    <source>
        <dbReference type="ARBA" id="ARBA00074363"/>
    </source>
</evidence>
<dbReference type="InterPro" id="IPR014001">
    <property type="entry name" value="Helicase_ATP-bd"/>
</dbReference>
<evidence type="ECO:0000256" key="3">
    <source>
        <dbReference type="ARBA" id="ARBA00022741"/>
    </source>
</evidence>
<dbReference type="InterPro" id="IPR011545">
    <property type="entry name" value="DEAD/DEAH_box_helicase_dom"/>
</dbReference>
<dbReference type="AlphaFoldDB" id="A0A7V4U1T6"/>
<dbReference type="SUPFAM" id="SSF52540">
    <property type="entry name" value="P-loop containing nucleoside triphosphate hydrolases"/>
    <property type="match status" value="1"/>
</dbReference>
<evidence type="ECO:0000256" key="11">
    <source>
        <dbReference type="RuleBase" id="RU000492"/>
    </source>
</evidence>
<dbReference type="FunFam" id="3.40.50.300:FF:000108">
    <property type="entry name" value="ATP-dependent RNA helicase RhlE"/>
    <property type="match status" value="1"/>
</dbReference>
<feature type="short sequence motif" description="Q motif" evidence="10">
    <location>
        <begin position="5"/>
        <end position="33"/>
    </location>
</feature>
<dbReference type="Proteomes" id="UP000885779">
    <property type="component" value="Unassembled WGS sequence"/>
</dbReference>